<proteinExistence type="predicted"/>
<dbReference type="Proteomes" id="UP001301769">
    <property type="component" value="Unassembled WGS sequence"/>
</dbReference>
<keyword evidence="1" id="KW-0812">Transmembrane</keyword>
<keyword evidence="3" id="KW-1185">Reference proteome</keyword>
<organism evidence="2 3">
    <name type="scientific">Rhypophila decipiens</name>
    <dbReference type="NCBI Taxonomy" id="261697"/>
    <lineage>
        <taxon>Eukaryota</taxon>
        <taxon>Fungi</taxon>
        <taxon>Dikarya</taxon>
        <taxon>Ascomycota</taxon>
        <taxon>Pezizomycotina</taxon>
        <taxon>Sordariomycetes</taxon>
        <taxon>Sordariomycetidae</taxon>
        <taxon>Sordariales</taxon>
        <taxon>Naviculisporaceae</taxon>
        <taxon>Rhypophila</taxon>
    </lineage>
</organism>
<gene>
    <name evidence="2" type="ORF">QBC37DRAFT_418520</name>
</gene>
<feature type="transmembrane region" description="Helical" evidence="1">
    <location>
        <begin position="171"/>
        <end position="197"/>
    </location>
</feature>
<name>A0AAN6YAL7_9PEZI</name>
<sequence>MWNYTAAYSASAGLTILPVVGILVAWVLILKHRRRISTVLSPPIRLARLFLLLTPPIYALGLILGTTALSLVAAETAGSGSPTAISAAVYLALTGDLLIIAAAIGITSALYLAALGSWYVVLGQTKRWRFLRLDTLIGAVILLIFDIALFGRTVALVSGSDSESRYDSRALFWLMLVIDLTLVVMTLIAGGTAAYVLGKLKGRNKALPQGVLGKIPAFILVASFLWAVRCCYDLAVVIRDRQQSGWSSQQEDNAQVIILPILEHWLGAIVLLLLSFVVRHNLWADGSVQPGGGTGGFGSLPDQTQQHGVANGGMNQYSQPAYQDPAMPAGGMGGYQNGTQMGHVYPPQYEGHHATTGNYRA</sequence>
<protein>
    <submittedName>
        <fullName evidence="2">Uncharacterized protein</fullName>
    </submittedName>
</protein>
<comment type="caution">
    <text evidence="2">The sequence shown here is derived from an EMBL/GenBank/DDBJ whole genome shotgun (WGS) entry which is preliminary data.</text>
</comment>
<evidence type="ECO:0000256" key="1">
    <source>
        <dbReference type="SAM" id="Phobius"/>
    </source>
</evidence>
<evidence type="ECO:0000313" key="2">
    <source>
        <dbReference type="EMBL" id="KAK4215763.1"/>
    </source>
</evidence>
<keyword evidence="1" id="KW-0472">Membrane</keyword>
<feature type="transmembrane region" description="Helical" evidence="1">
    <location>
        <begin position="257"/>
        <end position="278"/>
    </location>
</feature>
<evidence type="ECO:0000313" key="3">
    <source>
        <dbReference type="Proteomes" id="UP001301769"/>
    </source>
</evidence>
<feature type="transmembrane region" description="Helical" evidence="1">
    <location>
        <begin position="49"/>
        <end position="73"/>
    </location>
</feature>
<reference evidence="2" key="2">
    <citation type="submission" date="2023-05" db="EMBL/GenBank/DDBJ databases">
        <authorList>
            <consortium name="Lawrence Berkeley National Laboratory"/>
            <person name="Steindorff A."/>
            <person name="Hensen N."/>
            <person name="Bonometti L."/>
            <person name="Westerberg I."/>
            <person name="Brannstrom I.O."/>
            <person name="Guillou S."/>
            <person name="Cros-Aarteil S."/>
            <person name="Calhoun S."/>
            <person name="Haridas S."/>
            <person name="Kuo A."/>
            <person name="Mondo S."/>
            <person name="Pangilinan J."/>
            <person name="Riley R."/>
            <person name="Labutti K."/>
            <person name="Andreopoulos B."/>
            <person name="Lipzen A."/>
            <person name="Chen C."/>
            <person name="Yanf M."/>
            <person name="Daum C."/>
            <person name="Ng V."/>
            <person name="Clum A."/>
            <person name="Ohm R."/>
            <person name="Martin F."/>
            <person name="Silar P."/>
            <person name="Natvig D."/>
            <person name="Lalanne C."/>
            <person name="Gautier V."/>
            <person name="Ament-Velasquez S.L."/>
            <person name="Kruys A."/>
            <person name="Hutchinson M.I."/>
            <person name="Powell A.J."/>
            <person name="Barry K."/>
            <person name="Miller A.N."/>
            <person name="Grigoriev I.V."/>
            <person name="Debuchy R."/>
            <person name="Gladieux P."/>
            <person name="Thoren M.H."/>
            <person name="Johannesson H."/>
        </authorList>
    </citation>
    <scope>NUCLEOTIDE SEQUENCE</scope>
    <source>
        <strain evidence="2">PSN293</strain>
    </source>
</reference>
<feature type="transmembrane region" description="Helical" evidence="1">
    <location>
        <begin position="97"/>
        <end position="121"/>
    </location>
</feature>
<keyword evidence="1" id="KW-1133">Transmembrane helix</keyword>
<feature type="transmembrane region" description="Helical" evidence="1">
    <location>
        <begin position="217"/>
        <end position="237"/>
    </location>
</feature>
<reference evidence="2" key="1">
    <citation type="journal article" date="2023" name="Mol. Phylogenet. Evol.">
        <title>Genome-scale phylogeny and comparative genomics of the fungal order Sordariales.</title>
        <authorList>
            <person name="Hensen N."/>
            <person name="Bonometti L."/>
            <person name="Westerberg I."/>
            <person name="Brannstrom I.O."/>
            <person name="Guillou S."/>
            <person name="Cros-Aarteil S."/>
            <person name="Calhoun S."/>
            <person name="Haridas S."/>
            <person name="Kuo A."/>
            <person name="Mondo S."/>
            <person name="Pangilinan J."/>
            <person name="Riley R."/>
            <person name="LaButti K."/>
            <person name="Andreopoulos B."/>
            <person name="Lipzen A."/>
            <person name="Chen C."/>
            <person name="Yan M."/>
            <person name="Daum C."/>
            <person name="Ng V."/>
            <person name="Clum A."/>
            <person name="Steindorff A."/>
            <person name="Ohm R.A."/>
            <person name="Martin F."/>
            <person name="Silar P."/>
            <person name="Natvig D.O."/>
            <person name="Lalanne C."/>
            <person name="Gautier V."/>
            <person name="Ament-Velasquez S.L."/>
            <person name="Kruys A."/>
            <person name="Hutchinson M.I."/>
            <person name="Powell A.J."/>
            <person name="Barry K."/>
            <person name="Miller A.N."/>
            <person name="Grigoriev I.V."/>
            <person name="Debuchy R."/>
            <person name="Gladieux P."/>
            <person name="Hiltunen Thoren M."/>
            <person name="Johannesson H."/>
        </authorList>
    </citation>
    <scope>NUCLEOTIDE SEQUENCE</scope>
    <source>
        <strain evidence="2">PSN293</strain>
    </source>
</reference>
<dbReference type="AlphaFoldDB" id="A0AAN6YAL7"/>
<accession>A0AAN6YAL7</accession>
<feature type="transmembrane region" description="Helical" evidence="1">
    <location>
        <begin position="133"/>
        <end position="151"/>
    </location>
</feature>
<dbReference type="EMBL" id="MU858076">
    <property type="protein sequence ID" value="KAK4215763.1"/>
    <property type="molecule type" value="Genomic_DNA"/>
</dbReference>
<feature type="transmembrane region" description="Helical" evidence="1">
    <location>
        <begin position="6"/>
        <end position="29"/>
    </location>
</feature>